<sequence>MDNILEEIGLYFWVVLVGLVGGLLNMANSGKKGAQRLINLVVGTASSMFVCWLAYETTFYFTQAPKFSLAVGGFFAWRGAEWATAMIDKAVEKKIEGLNGNSYDYQDYGSDFRHEEWKDDK</sequence>
<organism evidence="2">
    <name type="scientific">Siphoviridae sp. ctt5z12</name>
    <dbReference type="NCBI Taxonomy" id="2823604"/>
    <lineage>
        <taxon>Viruses</taxon>
        <taxon>Duplodnaviria</taxon>
        <taxon>Heunggongvirae</taxon>
        <taxon>Uroviricota</taxon>
        <taxon>Caudoviricetes</taxon>
    </lineage>
</organism>
<dbReference type="Pfam" id="PF16083">
    <property type="entry name" value="Phage_holin_3_3"/>
    <property type="match status" value="1"/>
</dbReference>
<keyword evidence="1" id="KW-0472">Membrane</keyword>
<keyword evidence="1" id="KW-1133">Transmembrane helix</keyword>
<feature type="transmembrane region" description="Helical" evidence="1">
    <location>
        <begin position="12"/>
        <end position="30"/>
    </location>
</feature>
<dbReference type="InterPro" id="IPR032126">
    <property type="entry name" value="LydA_holin"/>
</dbReference>
<protein>
    <submittedName>
        <fullName evidence="2">Holin</fullName>
    </submittedName>
</protein>
<keyword evidence="1" id="KW-0812">Transmembrane</keyword>
<name>A0A8S5LBP4_9CAUD</name>
<reference evidence="2" key="1">
    <citation type="journal article" date="2021" name="Proc. Natl. Acad. Sci. U.S.A.">
        <title>A Catalog of Tens of Thousands of Viruses from Human Metagenomes Reveals Hidden Associations with Chronic Diseases.</title>
        <authorList>
            <person name="Tisza M.J."/>
            <person name="Buck C.B."/>
        </authorList>
    </citation>
    <scope>NUCLEOTIDE SEQUENCE</scope>
    <source>
        <strain evidence="2">Ctt5z12</strain>
    </source>
</reference>
<proteinExistence type="predicted"/>
<evidence type="ECO:0000313" key="2">
    <source>
        <dbReference type="EMBL" id="DAD67420.1"/>
    </source>
</evidence>
<evidence type="ECO:0000256" key="1">
    <source>
        <dbReference type="SAM" id="Phobius"/>
    </source>
</evidence>
<feature type="transmembrane region" description="Helical" evidence="1">
    <location>
        <begin position="37"/>
        <end position="55"/>
    </location>
</feature>
<dbReference type="EMBL" id="BK014676">
    <property type="protein sequence ID" value="DAD67420.1"/>
    <property type="molecule type" value="Genomic_DNA"/>
</dbReference>
<accession>A0A8S5LBP4</accession>